<sequence>MRVLSVGVMGFFVAAVLLWLAGAFISGVWNPMLWLGIGRFTYVLMLFCVALPAGIGAGACYDDAMKRNRC</sequence>
<proteinExistence type="predicted"/>
<evidence type="ECO:0000313" key="3">
    <source>
        <dbReference type="Proteomes" id="UP000241096"/>
    </source>
</evidence>
<gene>
    <name evidence="2" type="ORF">CNR37_00103</name>
</gene>
<protein>
    <submittedName>
        <fullName evidence="2">Uncharacterized protein</fullName>
    </submittedName>
</protein>
<keyword evidence="3" id="KW-1185">Reference proteome</keyword>
<reference evidence="2 3" key="1">
    <citation type="submission" date="2017-09" db="EMBL/GenBank/DDBJ databases">
        <authorList>
            <person name="Ehlers B."/>
            <person name="Leendertz F.H."/>
        </authorList>
    </citation>
    <scope>NUCLEOTIDE SEQUENCE [LARGE SCALE GENOMIC DNA]</scope>
</reference>
<accession>A0A2H4P8E0</accession>
<keyword evidence="1" id="KW-1133">Transmembrane helix</keyword>
<keyword evidence="1" id="KW-0812">Transmembrane</keyword>
<evidence type="ECO:0000313" key="2">
    <source>
        <dbReference type="EMBL" id="ATW58310.1"/>
    </source>
</evidence>
<dbReference type="Proteomes" id="UP000241096">
    <property type="component" value="Segment"/>
</dbReference>
<dbReference type="EMBL" id="MG018930">
    <property type="protein sequence ID" value="ATW58310.1"/>
    <property type="molecule type" value="Genomic_DNA"/>
</dbReference>
<evidence type="ECO:0000256" key="1">
    <source>
        <dbReference type="SAM" id="Phobius"/>
    </source>
</evidence>
<organism evidence="2 3">
    <name type="scientific">Pseudomonas phage ventosus</name>
    <dbReference type="NCBI Taxonomy" id="2048980"/>
    <lineage>
        <taxon>Viruses</taxon>
        <taxon>Duplodnaviria</taxon>
        <taxon>Heunggongvirae</taxon>
        <taxon>Uroviricota</taxon>
        <taxon>Caudoviricetes</taxon>
        <taxon>Vandenendeviridae</taxon>
        <taxon>Gorskivirinae</taxon>
        <taxon>Ventosusvirus</taxon>
        <taxon>Ventosusvirus ventosus</taxon>
    </lineage>
</organism>
<keyword evidence="1" id="KW-0472">Membrane</keyword>
<name>A0A2H4P8E0_9CAUD</name>
<feature type="transmembrane region" description="Helical" evidence="1">
    <location>
        <begin position="39"/>
        <end position="61"/>
    </location>
</feature>